<name>A0ACD0NSB6_9BASI</name>
<feature type="non-terminal residue" evidence="1">
    <location>
        <position position="128"/>
    </location>
</feature>
<feature type="non-terminal residue" evidence="1">
    <location>
        <position position="1"/>
    </location>
</feature>
<accession>A0ACD0NSB6</accession>
<dbReference type="Proteomes" id="UP000245626">
    <property type="component" value="Unassembled WGS sequence"/>
</dbReference>
<sequence length="128" mass="15265">RDHHLTKVFEIFQLCTLRGDRERAIRALRLILSSHEWRIKESWRFGLEVLSFGKVEVEIGKRLEYLRTLSLKVPSLRIETLMETLSELIRSGDFKQAFEEIDLVIHLFPYRNQPFLHFYLGLLTLHLS</sequence>
<gene>
    <name evidence="1" type="ORF">IE53DRAFT_305213</name>
</gene>
<dbReference type="EMBL" id="KZ820150">
    <property type="protein sequence ID" value="PWN48728.1"/>
    <property type="molecule type" value="Genomic_DNA"/>
</dbReference>
<protein>
    <submittedName>
        <fullName evidence="1">Uncharacterized protein</fullName>
    </submittedName>
</protein>
<keyword evidence="2" id="KW-1185">Reference proteome</keyword>
<reference evidence="1 2" key="1">
    <citation type="journal article" date="2018" name="Mol. Biol. Evol.">
        <title>Broad Genomic Sampling Reveals a Smut Pathogenic Ancestry of the Fungal Clade Ustilaginomycotina.</title>
        <authorList>
            <person name="Kijpornyongpan T."/>
            <person name="Mondo S.J."/>
            <person name="Barry K."/>
            <person name="Sandor L."/>
            <person name="Lee J."/>
            <person name="Lipzen A."/>
            <person name="Pangilinan J."/>
            <person name="LaButti K."/>
            <person name="Hainaut M."/>
            <person name="Henrissat B."/>
            <person name="Grigoriev I.V."/>
            <person name="Spatafora J.W."/>
            <person name="Aime M.C."/>
        </authorList>
    </citation>
    <scope>NUCLEOTIDE SEQUENCE [LARGE SCALE GENOMIC DNA]</scope>
    <source>
        <strain evidence="1 2">SA 807</strain>
    </source>
</reference>
<organism evidence="1 2">
    <name type="scientific">Violaceomyces palustris</name>
    <dbReference type="NCBI Taxonomy" id="1673888"/>
    <lineage>
        <taxon>Eukaryota</taxon>
        <taxon>Fungi</taxon>
        <taxon>Dikarya</taxon>
        <taxon>Basidiomycota</taxon>
        <taxon>Ustilaginomycotina</taxon>
        <taxon>Ustilaginomycetes</taxon>
        <taxon>Violaceomycetales</taxon>
        <taxon>Violaceomycetaceae</taxon>
        <taxon>Violaceomyces</taxon>
    </lineage>
</organism>
<evidence type="ECO:0000313" key="1">
    <source>
        <dbReference type="EMBL" id="PWN48728.1"/>
    </source>
</evidence>
<evidence type="ECO:0000313" key="2">
    <source>
        <dbReference type="Proteomes" id="UP000245626"/>
    </source>
</evidence>
<proteinExistence type="predicted"/>